<reference evidence="2 3" key="1">
    <citation type="submission" date="2022-07" db="EMBL/GenBank/DDBJ databases">
        <authorList>
            <person name="Li W.-J."/>
            <person name="Deng Q.-Q."/>
        </authorList>
    </citation>
    <scope>NUCLEOTIDE SEQUENCE [LARGE SCALE GENOMIC DNA]</scope>
    <source>
        <strain evidence="2 3">SYSU M60028</strain>
    </source>
</reference>
<feature type="signal peptide" evidence="1">
    <location>
        <begin position="1"/>
        <end position="24"/>
    </location>
</feature>
<name>A0ABT1LIH9_9HYPH</name>
<proteinExistence type="predicted"/>
<keyword evidence="3" id="KW-1185">Reference proteome</keyword>
<comment type="caution">
    <text evidence="2">The sequence shown here is derived from an EMBL/GenBank/DDBJ whole genome shotgun (WGS) entry which is preliminary data.</text>
</comment>
<feature type="chain" id="PRO_5047332584" evidence="1">
    <location>
        <begin position="25"/>
        <end position="137"/>
    </location>
</feature>
<accession>A0ABT1LIH9</accession>
<evidence type="ECO:0000313" key="2">
    <source>
        <dbReference type="EMBL" id="MCP8940023.1"/>
    </source>
</evidence>
<protein>
    <submittedName>
        <fullName evidence="2">Uncharacterized protein</fullName>
    </submittedName>
</protein>
<evidence type="ECO:0000256" key="1">
    <source>
        <dbReference type="SAM" id="SignalP"/>
    </source>
</evidence>
<dbReference type="Proteomes" id="UP001205890">
    <property type="component" value="Unassembled WGS sequence"/>
</dbReference>
<dbReference type="EMBL" id="JANCLU010000016">
    <property type="protein sequence ID" value="MCP8940023.1"/>
    <property type="molecule type" value="Genomic_DNA"/>
</dbReference>
<sequence length="137" mass="15026">MAMHNLELITSALFLSVVAHPAFAESPLTVVERTVVSGSEFRIGEYYQLNADCSPVGDITVKLLQSPKNGTAEVSDAALVTNFPPANQRHQCNTRKSPGVVLKYQAKDGFVGKDKIEALIIYPTGLTQKYRYVIEVK</sequence>
<evidence type="ECO:0000313" key="3">
    <source>
        <dbReference type="Proteomes" id="UP001205890"/>
    </source>
</evidence>
<keyword evidence="1" id="KW-0732">Signal</keyword>
<dbReference type="RefSeq" id="WP_254744289.1">
    <property type="nucleotide sequence ID" value="NZ_JANCLU010000016.1"/>
</dbReference>
<gene>
    <name evidence="2" type="ORF">NK718_15965</name>
</gene>
<organism evidence="2 3">
    <name type="scientific">Alsobacter ponti</name>
    <dbReference type="NCBI Taxonomy" id="2962936"/>
    <lineage>
        <taxon>Bacteria</taxon>
        <taxon>Pseudomonadati</taxon>
        <taxon>Pseudomonadota</taxon>
        <taxon>Alphaproteobacteria</taxon>
        <taxon>Hyphomicrobiales</taxon>
        <taxon>Alsobacteraceae</taxon>
        <taxon>Alsobacter</taxon>
    </lineage>
</organism>